<organism evidence="4 5">
    <name type="scientific">Microbacterium hominis</name>
    <dbReference type="NCBI Taxonomy" id="162426"/>
    <lineage>
        <taxon>Bacteria</taxon>
        <taxon>Bacillati</taxon>
        <taxon>Actinomycetota</taxon>
        <taxon>Actinomycetes</taxon>
        <taxon>Micrococcales</taxon>
        <taxon>Microbacteriaceae</taxon>
        <taxon>Microbacterium</taxon>
    </lineage>
</organism>
<evidence type="ECO:0000256" key="2">
    <source>
        <dbReference type="PROSITE-ProRule" id="PRU01091"/>
    </source>
</evidence>
<dbReference type="GO" id="GO:0006355">
    <property type="term" value="P:regulation of DNA-templated transcription"/>
    <property type="evidence" value="ECO:0007669"/>
    <property type="project" value="InterPro"/>
</dbReference>
<dbReference type="GO" id="GO:0016887">
    <property type="term" value="F:ATP hydrolysis activity"/>
    <property type="evidence" value="ECO:0007669"/>
    <property type="project" value="InterPro"/>
</dbReference>
<proteinExistence type="predicted"/>
<dbReference type="Pfam" id="PF13401">
    <property type="entry name" value="AAA_22"/>
    <property type="match status" value="1"/>
</dbReference>
<keyword evidence="1 2" id="KW-0238">DNA-binding</keyword>
<dbReference type="SUPFAM" id="SSF46894">
    <property type="entry name" value="C-terminal effector domain of the bipartite response regulators"/>
    <property type="match status" value="1"/>
</dbReference>
<evidence type="ECO:0000256" key="1">
    <source>
        <dbReference type="ARBA" id="ARBA00023125"/>
    </source>
</evidence>
<dbReference type="Gene3D" id="1.10.10.10">
    <property type="entry name" value="Winged helix-like DNA-binding domain superfamily/Winged helix DNA-binding domain"/>
    <property type="match status" value="1"/>
</dbReference>
<protein>
    <recommendedName>
        <fullName evidence="3">OmpR/PhoB-type domain-containing protein</fullName>
    </recommendedName>
</protein>
<evidence type="ECO:0000313" key="5">
    <source>
        <dbReference type="Proteomes" id="UP000233276"/>
    </source>
</evidence>
<dbReference type="KEGG" id="mhos:CXR34_02195"/>
<evidence type="ECO:0000259" key="3">
    <source>
        <dbReference type="PROSITE" id="PS51755"/>
    </source>
</evidence>
<reference evidence="4 5" key="1">
    <citation type="submission" date="2017-12" db="EMBL/GenBank/DDBJ databases">
        <title>Isolation and characterization of estrogens degradatiion strain Microbacterium hominis SJTG1.</title>
        <authorList>
            <person name="Xiong W."/>
            <person name="Yin C."/>
            <person name="Zheng D."/>
            <person name="Liang R."/>
        </authorList>
    </citation>
    <scope>NUCLEOTIDE SEQUENCE [LARGE SCALE GENOMIC DNA]</scope>
    <source>
        <strain evidence="4 5">SJTG1</strain>
    </source>
</reference>
<dbReference type="InterPro" id="IPR049945">
    <property type="entry name" value="AAA_22"/>
</dbReference>
<dbReference type="PANTHER" id="PTHR47691:SF3">
    <property type="entry name" value="HTH-TYPE TRANSCRIPTIONAL REGULATOR RV0890C-RELATED"/>
    <property type="match status" value="1"/>
</dbReference>
<dbReference type="PROSITE" id="PS51755">
    <property type="entry name" value="OMPR_PHOB"/>
    <property type="match status" value="1"/>
</dbReference>
<dbReference type="GO" id="GO:0003677">
    <property type="term" value="F:DNA binding"/>
    <property type="evidence" value="ECO:0007669"/>
    <property type="project" value="UniProtKB-UniRule"/>
</dbReference>
<dbReference type="RefSeq" id="WP_101305404.1">
    <property type="nucleotide sequence ID" value="NZ_CP025299.1"/>
</dbReference>
<feature type="domain" description="OmpR/PhoB-type" evidence="3">
    <location>
        <begin position="1"/>
        <end position="87"/>
    </location>
</feature>
<dbReference type="Gene3D" id="3.40.50.300">
    <property type="entry name" value="P-loop containing nucleotide triphosphate hydrolases"/>
    <property type="match status" value="1"/>
</dbReference>
<dbReference type="AlphaFoldDB" id="A0A2K9D677"/>
<dbReference type="EMBL" id="CP025299">
    <property type="protein sequence ID" value="AUG28382.1"/>
    <property type="molecule type" value="Genomic_DNA"/>
</dbReference>
<dbReference type="SUPFAM" id="SSF48452">
    <property type="entry name" value="TPR-like"/>
    <property type="match status" value="1"/>
</dbReference>
<name>A0A2K9D677_9MICO</name>
<accession>A0A2K9D677</accession>
<feature type="DNA-binding region" description="OmpR/PhoB-type" evidence="2">
    <location>
        <begin position="1"/>
        <end position="87"/>
    </location>
</feature>
<dbReference type="Proteomes" id="UP000233276">
    <property type="component" value="Chromosome"/>
</dbReference>
<dbReference type="InterPro" id="IPR016032">
    <property type="entry name" value="Sig_transdc_resp-reg_C-effctor"/>
</dbReference>
<dbReference type="InterPro" id="IPR036388">
    <property type="entry name" value="WH-like_DNA-bd_sf"/>
</dbReference>
<evidence type="ECO:0000313" key="4">
    <source>
        <dbReference type="EMBL" id="AUG28382.1"/>
    </source>
</evidence>
<dbReference type="SMART" id="SM00862">
    <property type="entry name" value="Trans_reg_C"/>
    <property type="match status" value="1"/>
</dbReference>
<dbReference type="PRINTS" id="PR00364">
    <property type="entry name" value="DISEASERSIST"/>
</dbReference>
<dbReference type="PANTHER" id="PTHR47691">
    <property type="entry name" value="REGULATOR-RELATED"/>
    <property type="match status" value="1"/>
</dbReference>
<dbReference type="InterPro" id="IPR011990">
    <property type="entry name" value="TPR-like_helical_dom_sf"/>
</dbReference>
<gene>
    <name evidence="4" type="ORF">CXR34_02195</name>
</gene>
<dbReference type="InterPro" id="IPR027417">
    <property type="entry name" value="P-loop_NTPase"/>
</dbReference>
<dbReference type="InterPro" id="IPR001867">
    <property type="entry name" value="OmpR/PhoB-type_DNA-bd"/>
</dbReference>
<dbReference type="SUPFAM" id="SSF52540">
    <property type="entry name" value="P-loop containing nucleoside triphosphate hydrolases"/>
    <property type="match status" value="1"/>
</dbReference>
<sequence length="959" mass="101522">MRLTYFGGPAWDAGPLPARGRGQEGLLFRLAVDAGTVVSVRALADDLWSLDAPDDPRAALQSLVSRLRRALGAATIASVSGGYRLTIGRDEIDLTRFQDLVSEARAAGDPAAAAALARRAIALWVGDPWVPDGFDWALRDLLEDRAHAERLVAADAATPAAAPDADAPAASRAPAVPAALTPLIGRGDELTTIAAQLRAERLVTVIGPGGAGKTTLALETARRTPDTLFVELAPAAAAEIWAAIAASAGRGIRLGETPPRREESDRDRVVEALRGRDVLVVLDNCEHVSAAAAAVARDLLAALPAARILATSREPLGVPGEAFVALGPLPDTDAVELFERRVRAARGTPPDAAEAETTARIVHRLDGLPLALELAAAKARTLTLAEIDSGLDDRFALLGSGPRVADPRHQTLRALIDWSWEPLPTDERTALTAASVFADGVGVRDAAAVAAAFGTRPEAFDALVDRSLLTRTHGRFRLLETVREYGRERLRAEGREREAQIAAARVLAALGAQHEQQLRGPGVRDGLAWFDENDESLSAAIRLTQTDPDLGDLGRSLVRATVWPFFMRERFGELRGAIERVAHTDGVPESEAAVVLDALLLMIPSFTVAASADPLPPAEVDRFARRAAEISTGAARHPSELSLAVAALLRAASRSLIESGGRRIRSWNFSAHDEAAADAPPWTHAFLAVLDAASAQNSGDIATLETASARALRMFEDLQDPWGLALASQLRSEWLVLQGRLDEALAVSDAAAEGLAGLTSIWDVIQQSSLTLGILARLGRFDEAQQRLEEVRRLAELDGSSRALFQYHSTAASLAIAAEDAEATLRHLEAIPAAAIGDPQPQLQAWAGARRAQGLLLLGRTDEARDALRETLPVAFAADDQPIAADVVLATAAWLAAVGRTDAARRAFAASVRLRGGADVTDPAFARLRAALGDPDPALPLRDAEDGGEDVDALAAFLD</sequence>
<dbReference type="GO" id="GO:0000160">
    <property type="term" value="P:phosphorelay signal transduction system"/>
    <property type="evidence" value="ECO:0007669"/>
    <property type="project" value="InterPro"/>
</dbReference>